<comment type="caution">
    <text evidence="1">The sequence shown here is derived from an EMBL/GenBank/DDBJ whole genome shotgun (WGS) entry which is preliminary data.</text>
</comment>
<evidence type="ECO:0000313" key="1">
    <source>
        <dbReference type="EMBL" id="KAI8021872.1"/>
    </source>
</evidence>
<proteinExistence type="predicted"/>
<evidence type="ECO:0000313" key="2">
    <source>
        <dbReference type="Proteomes" id="UP001060215"/>
    </source>
</evidence>
<protein>
    <submittedName>
        <fullName evidence="1">Myosin-12</fullName>
    </submittedName>
</protein>
<dbReference type="Proteomes" id="UP001060215">
    <property type="component" value="Chromosome 6"/>
</dbReference>
<accession>A0ACC0I7M2</accession>
<reference evidence="1 2" key="1">
    <citation type="journal article" date="2022" name="Plant J.">
        <title>Chromosome-level genome of Camellia lanceoleosa provides a valuable resource for understanding genome evolution and self-incompatibility.</title>
        <authorList>
            <person name="Gong W."/>
            <person name="Xiao S."/>
            <person name="Wang L."/>
            <person name="Liao Z."/>
            <person name="Chang Y."/>
            <person name="Mo W."/>
            <person name="Hu G."/>
            <person name="Li W."/>
            <person name="Zhao G."/>
            <person name="Zhu H."/>
            <person name="Hu X."/>
            <person name="Ji K."/>
            <person name="Xiang X."/>
            <person name="Song Q."/>
            <person name="Yuan D."/>
            <person name="Jin S."/>
            <person name="Zhang L."/>
        </authorList>
    </citation>
    <scope>NUCLEOTIDE SEQUENCE [LARGE SCALE GENOMIC DNA]</scope>
    <source>
        <strain evidence="1">SQ_2022a</strain>
    </source>
</reference>
<organism evidence="1 2">
    <name type="scientific">Camellia lanceoleosa</name>
    <dbReference type="NCBI Taxonomy" id="1840588"/>
    <lineage>
        <taxon>Eukaryota</taxon>
        <taxon>Viridiplantae</taxon>
        <taxon>Streptophyta</taxon>
        <taxon>Embryophyta</taxon>
        <taxon>Tracheophyta</taxon>
        <taxon>Spermatophyta</taxon>
        <taxon>Magnoliopsida</taxon>
        <taxon>eudicotyledons</taxon>
        <taxon>Gunneridae</taxon>
        <taxon>Pentapetalae</taxon>
        <taxon>asterids</taxon>
        <taxon>Ericales</taxon>
        <taxon>Theaceae</taxon>
        <taxon>Camellia</taxon>
    </lineage>
</organism>
<name>A0ACC0I7M2_9ERIC</name>
<keyword evidence="2" id="KW-1185">Reference proteome</keyword>
<dbReference type="EMBL" id="CM045763">
    <property type="protein sequence ID" value="KAI8021872.1"/>
    <property type="molecule type" value="Genomic_DNA"/>
</dbReference>
<sequence length="372" mass="42019">MRRIKDIIVQYKGSLVLELQQRSIEFNSVIQKHQNIRSLLVEKMPVLDEATYSERRVGSLPATVLTLNGTAINLPNGVAKPSAVPLVDLLDLMNYGRIVDKTNNSIGQDPDAKSIIGVLDIYGFESFKINSMFPKSTHETFAQKMYQTYKTHKRFSKPKLAQTDFTINHYAGDVTYQADQFLDKNKDYVVAEHQALLDASKCTFVANLFPPLPEETSKQSKFSSIDLIGLYINLKIQQQLQSLMETLSTTESHYIRCVKPNTVLKPGIFENINVLNQLRCGVVLEAIRISCAGYPTKRTFDEFLDRFGMLTPEVLDGSDEKSACIAICDRMGLKGYQIGKTKVFLRARQMAELDARRTKVVANAARHIQRQI</sequence>
<gene>
    <name evidence="1" type="ORF">LOK49_LG03G03141</name>
</gene>